<keyword evidence="2" id="KW-1185">Reference proteome</keyword>
<protein>
    <submittedName>
        <fullName evidence="1">Uncharacterized protein</fullName>
    </submittedName>
</protein>
<dbReference type="RefSeq" id="WP_198399193.1">
    <property type="nucleotide sequence ID" value="NZ_FCOX02000002.1"/>
</dbReference>
<evidence type="ECO:0000313" key="1">
    <source>
        <dbReference type="EMBL" id="SAK44086.1"/>
    </source>
</evidence>
<proteinExistence type="predicted"/>
<sequence>MTLPAIYTSAHVDSRQTVEWDSDSFTVRCAVEHASPSSSETGGSFSEELERRFDIVPRTYVITAGTLSMLLDSEKRLKELDFYTNAEKWVECAFPYVDALSGTPHIEAIFDENGHATMMDPDVFYEPRRGTLYLSWSNSSTWCAVAPRIALGVGSDHRLTQIRLDGLFVETTKQGPKGLWAKLLRRDGAGT</sequence>
<accession>A0A157ZF16</accession>
<name>A0A157ZF16_9BURK</name>
<dbReference type="AlphaFoldDB" id="A0A157ZF16"/>
<dbReference type="EMBL" id="FCOX02000002">
    <property type="protein sequence ID" value="SAK44086.1"/>
    <property type="molecule type" value="Genomic_DNA"/>
</dbReference>
<organism evidence="1 2">
    <name type="scientific">Caballeronia calidae</name>
    <dbReference type="NCBI Taxonomy" id="1777139"/>
    <lineage>
        <taxon>Bacteria</taxon>
        <taxon>Pseudomonadati</taxon>
        <taxon>Pseudomonadota</taxon>
        <taxon>Betaproteobacteria</taxon>
        <taxon>Burkholderiales</taxon>
        <taxon>Burkholderiaceae</taxon>
        <taxon>Caballeronia</taxon>
    </lineage>
</organism>
<comment type="caution">
    <text evidence="1">The sequence shown here is derived from an EMBL/GenBank/DDBJ whole genome shotgun (WGS) entry which is preliminary data.</text>
</comment>
<gene>
    <name evidence="1" type="ORF">AWB78_00475</name>
</gene>
<reference evidence="1" key="1">
    <citation type="submission" date="2016-01" db="EMBL/GenBank/DDBJ databases">
        <authorList>
            <person name="Peeters C."/>
        </authorList>
    </citation>
    <scope>NUCLEOTIDE SEQUENCE</scope>
    <source>
        <strain evidence="1">LMG 29321</strain>
    </source>
</reference>
<dbReference type="Proteomes" id="UP000071859">
    <property type="component" value="Unassembled WGS sequence"/>
</dbReference>
<evidence type="ECO:0000313" key="2">
    <source>
        <dbReference type="Proteomes" id="UP000071859"/>
    </source>
</evidence>